<evidence type="ECO:0000313" key="1">
    <source>
        <dbReference type="EMBL" id="TCD01777.1"/>
    </source>
</evidence>
<accession>A0A4V6N620</accession>
<evidence type="ECO:0000313" key="2">
    <source>
        <dbReference type="Proteomes" id="UP000293347"/>
    </source>
</evidence>
<gene>
    <name evidence="1" type="ORF">EZ437_13760</name>
</gene>
<comment type="caution">
    <text evidence="1">The sequence shown here is derived from an EMBL/GenBank/DDBJ whole genome shotgun (WGS) entry which is preliminary data.</text>
</comment>
<keyword evidence="2" id="KW-1185">Reference proteome</keyword>
<name>A0A4V6N620_9SPHI</name>
<dbReference type="EMBL" id="SJSL01000002">
    <property type="protein sequence ID" value="TCD01777.1"/>
    <property type="molecule type" value="Genomic_DNA"/>
</dbReference>
<dbReference type="RefSeq" id="WP_131596577.1">
    <property type="nucleotide sequence ID" value="NZ_SJSL01000002.1"/>
</dbReference>
<proteinExistence type="predicted"/>
<reference evidence="1 2" key="1">
    <citation type="submission" date="2019-02" db="EMBL/GenBank/DDBJ databases">
        <title>Pedobacter sp. RP-1-14 sp. nov., isolated from Arctic soil.</title>
        <authorList>
            <person name="Dahal R.H."/>
        </authorList>
    </citation>
    <scope>NUCLEOTIDE SEQUENCE [LARGE SCALE GENOMIC DNA]</scope>
    <source>
        <strain evidence="1 2">RP-1-14</strain>
    </source>
</reference>
<protein>
    <submittedName>
        <fullName evidence="1">Uncharacterized protein</fullName>
    </submittedName>
</protein>
<dbReference type="OrthoDB" id="8263000at2"/>
<sequence length="816" mass="92955">MEILNKSVTLTNDPPEFTALDFTALRTEGIGYLQQLAGDTWTDHNLHDPGITILDQLCYGLTDLSYRISMDIKDLLARPDGKTYNSLYSPAAILTTNPVTIADFRKVLLDIPGVKNAWIEKINKPQPPIYFDPERNTLSLSYEQRLASDGTLVPFEHVNIRGLYRVFIAKTRREVSEKATKEQVRARLHECRNLCEDFDEVNIMSSQRVTLKGVIEVGNTADANLLAAKILYKVGNWLSPAISFYTLQQMLAKGKTIDEIMDGPVLNHGFIDDDELRTFNRRSKLYASDLIREMMAEPGVRVTENLLMETAGQAENNWVLDLDVTRFPELDEEACLSDNLQFQKNGQPLKINKDAVLSYLIKLRETAVPPILSQDERDIIPDMPSVRNLGAYYSIQNHFPQVYGIGEIGLQDSAPEARKAQAKQLKAYLLFFEQILANYFAQAAGLKNLFAFDNEDITTYFQQTLIGKVPDIEGLLHEDYPKNIAGLTEADVDALERKDRFLNHLLARFGENLADYSLWLNDRFKNDDVKAEVTGTEPVSSTDDPLHSEKSRLQSYKRKLIGDKLNFLLKYPEMSTQRGKGFNYAIPGWENQNVSGLEKRIAGKLGIANYTRSSLTGQKDGFHMIEHILLRPLPADKALIDRFMVPGYFKAFKKDKGRRTICTSLAHGLQNGDVILVNDKDKEQEYTVSGVLVDRFIIECDYDEATIATREVNKQPQLRWIRRDINSTIFAFDGQQTAQGVTRDPYSFQLTFVFAQSNTRFNNDSFRKFIETTIREETPAHLTVYIRWLSDDALKRFEDALKVFLTELEELNKLLP</sequence>
<dbReference type="Proteomes" id="UP000293347">
    <property type="component" value="Unassembled WGS sequence"/>
</dbReference>
<organism evidence="1 2">
    <name type="scientific">Pedobacter psychroterrae</name>
    <dbReference type="NCBI Taxonomy" id="2530453"/>
    <lineage>
        <taxon>Bacteria</taxon>
        <taxon>Pseudomonadati</taxon>
        <taxon>Bacteroidota</taxon>
        <taxon>Sphingobacteriia</taxon>
        <taxon>Sphingobacteriales</taxon>
        <taxon>Sphingobacteriaceae</taxon>
        <taxon>Pedobacter</taxon>
    </lineage>
</organism>
<dbReference type="AlphaFoldDB" id="A0A4V6N620"/>